<dbReference type="Pfam" id="PF03601">
    <property type="entry name" value="Cons_hypoth698"/>
    <property type="match status" value="1"/>
</dbReference>
<protein>
    <submittedName>
        <fullName evidence="8">Putative integral membrane protein (TIGR00698 family)</fullName>
    </submittedName>
</protein>
<evidence type="ECO:0000256" key="4">
    <source>
        <dbReference type="ARBA" id="ARBA00022692"/>
    </source>
</evidence>
<reference evidence="8 9" key="1">
    <citation type="submission" date="2018-10" db="EMBL/GenBank/DDBJ databases">
        <title>Genomic Encyclopedia of Type Strains, Phase IV (KMG-IV): sequencing the most valuable type-strain genomes for metagenomic binning, comparative biology and taxonomic classification.</title>
        <authorList>
            <person name="Goeker M."/>
        </authorList>
    </citation>
    <scope>NUCLEOTIDE SEQUENCE [LARGE SCALE GENOMIC DNA]</scope>
    <source>
        <strain evidence="8 9">DSM 22228</strain>
    </source>
</reference>
<sequence length="341" mass="36453">MNVLTKYFPGFVLSLSIAIGATYIATFSYIQTIGLSAIVLAIIIGLIIGNTVYPQLSRACQAGVDLCKGKILRIAIVLFGIKLTFQDIALIGYQGVLIDILMVSLTFLLTVIIGIKLFHIDQDSAILIGSGCSICGAAAVIATESTINTTAEKVTIAVAVVVVFGTLSMFIYPIIYAYLVQIWPVSQSQFGIYIGSTIHEVAQVVGAGDAIGKAAVNTAVISKMIRVLLLAPFLLILSTYLRHKQQGNQQKSKLIIPWFAVGFLIMACINSLGFLPAELVNIIIVIDNVLLTMAMAALGLTSHYSAFKKAGIKPLLLGLVIFIWLIIGGATINLLVTYVLS</sequence>
<feature type="transmembrane region" description="Helical" evidence="7">
    <location>
        <begin position="33"/>
        <end position="53"/>
    </location>
</feature>
<dbReference type="PANTHER" id="PTHR30106">
    <property type="entry name" value="INNER MEMBRANE PROTEIN YEIH-RELATED"/>
    <property type="match status" value="1"/>
</dbReference>
<dbReference type="OrthoDB" id="9805703at2"/>
<evidence type="ECO:0000256" key="1">
    <source>
        <dbReference type="ARBA" id="ARBA00004651"/>
    </source>
</evidence>
<feature type="transmembrane region" description="Helical" evidence="7">
    <location>
        <begin position="224"/>
        <end position="242"/>
    </location>
</feature>
<gene>
    <name evidence="8" type="ORF">DES39_0627</name>
</gene>
<feature type="transmembrane region" description="Helical" evidence="7">
    <location>
        <begin position="100"/>
        <end position="118"/>
    </location>
</feature>
<comment type="similarity">
    <text evidence="2">Belongs to the UPF0324 family.</text>
</comment>
<feature type="transmembrane region" description="Helical" evidence="7">
    <location>
        <begin position="315"/>
        <end position="340"/>
    </location>
</feature>
<dbReference type="PANTHER" id="PTHR30106:SF2">
    <property type="entry name" value="UPF0324 INNER MEMBRANE PROTEIN YEIH"/>
    <property type="match status" value="1"/>
</dbReference>
<feature type="transmembrane region" description="Helical" evidence="7">
    <location>
        <begin position="125"/>
        <end position="142"/>
    </location>
</feature>
<dbReference type="GO" id="GO:0005886">
    <property type="term" value="C:plasma membrane"/>
    <property type="evidence" value="ECO:0007669"/>
    <property type="project" value="UniProtKB-SubCell"/>
</dbReference>
<evidence type="ECO:0000256" key="3">
    <source>
        <dbReference type="ARBA" id="ARBA00022475"/>
    </source>
</evidence>
<evidence type="ECO:0000256" key="5">
    <source>
        <dbReference type="ARBA" id="ARBA00022989"/>
    </source>
</evidence>
<feature type="transmembrane region" description="Helical" evidence="7">
    <location>
        <begin position="254"/>
        <end position="273"/>
    </location>
</feature>
<evidence type="ECO:0000256" key="6">
    <source>
        <dbReference type="ARBA" id="ARBA00023136"/>
    </source>
</evidence>
<accession>A0A495RIM8</accession>
<dbReference type="RefSeq" id="WP_121144299.1">
    <property type="nucleotide sequence ID" value="NZ_RBWY01000001.1"/>
</dbReference>
<comment type="caution">
    <text evidence="8">The sequence shown here is derived from an EMBL/GenBank/DDBJ whole genome shotgun (WGS) entry which is preliminary data.</text>
</comment>
<evidence type="ECO:0000313" key="8">
    <source>
        <dbReference type="EMBL" id="RKS87403.1"/>
    </source>
</evidence>
<comment type="subcellular location">
    <subcellularLocation>
        <location evidence="1">Cell membrane</location>
        <topology evidence="1">Multi-pass membrane protein</topology>
    </subcellularLocation>
</comment>
<feature type="transmembrane region" description="Helical" evidence="7">
    <location>
        <begin position="154"/>
        <end position="178"/>
    </location>
</feature>
<dbReference type="EMBL" id="RBWY01000001">
    <property type="protein sequence ID" value="RKS87403.1"/>
    <property type="molecule type" value="Genomic_DNA"/>
</dbReference>
<keyword evidence="6 7" id="KW-0472">Membrane</keyword>
<keyword evidence="5 7" id="KW-1133">Transmembrane helix</keyword>
<feature type="transmembrane region" description="Helical" evidence="7">
    <location>
        <begin position="279"/>
        <end position="303"/>
    </location>
</feature>
<evidence type="ECO:0000256" key="2">
    <source>
        <dbReference type="ARBA" id="ARBA00007977"/>
    </source>
</evidence>
<keyword evidence="4 7" id="KW-0812">Transmembrane</keyword>
<feature type="transmembrane region" description="Helical" evidence="7">
    <location>
        <begin position="7"/>
        <end position="27"/>
    </location>
</feature>
<proteinExistence type="inferred from homology"/>
<keyword evidence="3" id="KW-1003">Cell membrane</keyword>
<evidence type="ECO:0000256" key="7">
    <source>
        <dbReference type="SAM" id="Phobius"/>
    </source>
</evidence>
<organism evidence="8 9">
    <name type="scientific">Orbus hercynius</name>
    <dbReference type="NCBI Taxonomy" id="593135"/>
    <lineage>
        <taxon>Bacteria</taxon>
        <taxon>Pseudomonadati</taxon>
        <taxon>Pseudomonadota</taxon>
        <taxon>Gammaproteobacteria</taxon>
        <taxon>Orbales</taxon>
        <taxon>Orbaceae</taxon>
        <taxon>Orbus</taxon>
    </lineage>
</organism>
<dbReference type="InterPro" id="IPR018383">
    <property type="entry name" value="UPF0324_pro"/>
</dbReference>
<dbReference type="NCBIfam" id="TIGR00698">
    <property type="entry name" value="YeiH family putative sulfate export transporter"/>
    <property type="match status" value="1"/>
</dbReference>
<keyword evidence="9" id="KW-1185">Reference proteome</keyword>
<dbReference type="Proteomes" id="UP000278542">
    <property type="component" value="Unassembled WGS sequence"/>
</dbReference>
<name>A0A495RIM8_9GAMM</name>
<evidence type="ECO:0000313" key="9">
    <source>
        <dbReference type="Proteomes" id="UP000278542"/>
    </source>
</evidence>
<dbReference type="AlphaFoldDB" id="A0A495RIM8"/>
<dbReference type="InterPro" id="IPR004630">
    <property type="entry name" value="UPF0324_YeiH-like"/>
</dbReference>